<evidence type="ECO:0000256" key="3">
    <source>
        <dbReference type="ARBA" id="ARBA00011892"/>
    </source>
</evidence>
<dbReference type="Gene3D" id="3.90.1170.30">
    <property type="entry name" value="Pyrimidine nucleoside phosphorylase-like, C-terminal domain"/>
    <property type="match status" value="1"/>
</dbReference>
<dbReference type="PANTHER" id="PTHR10515:SF0">
    <property type="entry name" value="THYMIDINE PHOSPHORYLASE"/>
    <property type="match status" value="1"/>
</dbReference>
<evidence type="ECO:0000313" key="8">
    <source>
        <dbReference type="EMBL" id="MBB6482565.1"/>
    </source>
</evidence>
<evidence type="ECO:0000256" key="6">
    <source>
        <dbReference type="ARBA" id="ARBA00048550"/>
    </source>
</evidence>
<feature type="domain" description="Pyrimidine nucleoside phosphorylase C-terminal" evidence="7">
    <location>
        <begin position="345"/>
        <end position="419"/>
    </location>
</feature>
<comment type="catalytic activity">
    <reaction evidence="6">
        <text>thymidine + phosphate = 2-deoxy-alpha-D-ribose 1-phosphate + thymine</text>
        <dbReference type="Rhea" id="RHEA:16037"/>
        <dbReference type="ChEBI" id="CHEBI:17748"/>
        <dbReference type="ChEBI" id="CHEBI:17821"/>
        <dbReference type="ChEBI" id="CHEBI:43474"/>
        <dbReference type="ChEBI" id="CHEBI:57259"/>
        <dbReference type="EC" id="2.4.2.4"/>
    </reaction>
</comment>
<dbReference type="EMBL" id="JACHGJ010000013">
    <property type="protein sequence ID" value="MBB6482565.1"/>
    <property type="molecule type" value="Genomic_DNA"/>
</dbReference>
<dbReference type="InterPro" id="IPR000053">
    <property type="entry name" value="Thymidine/pyrmidine_PPase"/>
</dbReference>
<dbReference type="InterPro" id="IPR036320">
    <property type="entry name" value="Glycosyl_Trfase_fam3_N_dom_sf"/>
</dbReference>
<reference evidence="8 9" key="1">
    <citation type="submission" date="2020-08" db="EMBL/GenBank/DDBJ databases">
        <title>Genomic Encyclopedia of Type Strains, Phase IV (KMG-IV): sequencing the most valuable type-strain genomes for metagenomic binning, comparative biology and taxonomic classification.</title>
        <authorList>
            <person name="Goeker M."/>
        </authorList>
    </citation>
    <scope>NUCLEOTIDE SEQUENCE [LARGE SCALE GENOMIC DNA]</scope>
    <source>
        <strain evidence="8 9">DSM 2461</strain>
    </source>
</reference>
<gene>
    <name evidence="8" type="ORF">HNR50_004265</name>
</gene>
<dbReference type="InterPro" id="IPR017872">
    <property type="entry name" value="Pyrmidine_PPase_CS"/>
</dbReference>
<dbReference type="Proteomes" id="UP000587760">
    <property type="component" value="Unassembled WGS sequence"/>
</dbReference>
<dbReference type="PANTHER" id="PTHR10515">
    <property type="entry name" value="THYMIDINE PHOSPHORYLASE"/>
    <property type="match status" value="1"/>
</dbReference>
<dbReference type="GO" id="GO:0006206">
    <property type="term" value="P:pyrimidine nucleobase metabolic process"/>
    <property type="evidence" value="ECO:0007669"/>
    <property type="project" value="InterPro"/>
</dbReference>
<dbReference type="InterPro" id="IPR018090">
    <property type="entry name" value="Pyrmidine_PPas_bac/euk"/>
</dbReference>
<dbReference type="GO" id="GO:0009032">
    <property type="term" value="F:thymidine phosphorylase activity"/>
    <property type="evidence" value="ECO:0007669"/>
    <property type="project" value="UniProtKB-EC"/>
</dbReference>
<dbReference type="SUPFAM" id="SSF54680">
    <property type="entry name" value="Pyrimidine nucleoside phosphorylase C-terminal domain"/>
    <property type="match status" value="1"/>
</dbReference>
<dbReference type="Pfam" id="PF00591">
    <property type="entry name" value="Glycos_transf_3"/>
    <property type="match status" value="1"/>
</dbReference>
<comment type="caution">
    <text evidence="8">The sequence shown here is derived from an EMBL/GenBank/DDBJ whole genome shotgun (WGS) entry which is preliminary data.</text>
</comment>
<dbReference type="NCBIfam" id="NF004490">
    <property type="entry name" value="PRK05820.1"/>
    <property type="match status" value="1"/>
</dbReference>
<dbReference type="InterPro" id="IPR013102">
    <property type="entry name" value="PYNP_C"/>
</dbReference>
<evidence type="ECO:0000256" key="1">
    <source>
        <dbReference type="ARBA" id="ARBA00006915"/>
    </source>
</evidence>
<dbReference type="AlphaFoldDB" id="A0A841REQ8"/>
<evidence type="ECO:0000256" key="4">
    <source>
        <dbReference type="ARBA" id="ARBA00022676"/>
    </source>
</evidence>
<dbReference type="SUPFAM" id="SSF52418">
    <property type="entry name" value="Nucleoside phosphorylase/phosphoribosyltransferase catalytic domain"/>
    <property type="match status" value="1"/>
</dbReference>
<dbReference type="PIRSF" id="PIRSF000478">
    <property type="entry name" value="TP_PyNP"/>
    <property type="match status" value="1"/>
</dbReference>
<evidence type="ECO:0000256" key="5">
    <source>
        <dbReference type="ARBA" id="ARBA00022679"/>
    </source>
</evidence>
<dbReference type="InterPro" id="IPR035902">
    <property type="entry name" value="Nuc_phospho_transferase"/>
</dbReference>
<evidence type="ECO:0000313" key="9">
    <source>
        <dbReference type="Proteomes" id="UP000587760"/>
    </source>
</evidence>
<dbReference type="PROSITE" id="PS00647">
    <property type="entry name" value="THYMID_PHOSPHORYLASE"/>
    <property type="match status" value="1"/>
</dbReference>
<evidence type="ECO:0000259" key="7">
    <source>
        <dbReference type="SMART" id="SM00941"/>
    </source>
</evidence>
<dbReference type="InterPro" id="IPR000312">
    <property type="entry name" value="Glycosyl_Trfase_fam3"/>
</dbReference>
<organism evidence="8 9">
    <name type="scientific">Spirochaeta isovalerica</name>
    <dbReference type="NCBI Taxonomy" id="150"/>
    <lineage>
        <taxon>Bacteria</taxon>
        <taxon>Pseudomonadati</taxon>
        <taxon>Spirochaetota</taxon>
        <taxon>Spirochaetia</taxon>
        <taxon>Spirochaetales</taxon>
        <taxon>Spirochaetaceae</taxon>
        <taxon>Spirochaeta</taxon>
    </lineage>
</organism>
<name>A0A841REQ8_9SPIO</name>
<keyword evidence="9" id="KW-1185">Reference proteome</keyword>
<comment type="similarity">
    <text evidence="1">Belongs to the thymidine/pyrimidine-nucleoside phosphorylase family.</text>
</comment>
<dbReference type="Pfam" id="PF02885">
    <property type="entry name" value="Glycos_trans_3N"/>
    <property type="match status" value="1"/>
</dbReference>
<dbReference type="SMART" id="SM00941">
    <property type="entry name" value="PYNP_C"/>
    <property type="match status" value="1"/>
</dbReference>
<dbReference type="GO" id="GO:0006213">
    <property type="term" value="P:pyrimidine nucleoside metabolic process"/>
    <property type="evidence" value="ECO:0007669"/>
    <property type="project" value="InterPro"/>
</dbReference>
<comment type="subunit">
    <text evidence="2">Homodimer.</text>
</comment>
<dbReference type="Gene3D" id="3.40.1030.10">
    <property type="entry name" value="Nucleoside phosphorylase/phosphoribosyltransferase catalytic domain"/>
    <property type="match status" value="1"/>
</dbReference>
<dbReference type="Pfam" id="PF07831">
    <property type="entry name" value="PYNP_C"/>
    <property type="match status" value="1"/>
</dbReference>
<evidence type="ECO:0000256" key="2">
    <source>
        <dbReference type="ARBA" id="ARBA00011738"/>
    </source>
</evidence>
<keyword evidence="5 8" id="KW-0808">Transferase</keyword>
<dbReference type="RefSeq" id="WP_184748800.1">
    <property type="nucleotide sequence ID" value="NZ_JACHGJ010000013.1"/>
</dbReference>
<dbReference type="NCBIfam" id="TIGR02644">
    <property type="entry name" value="Y_phosphoryl"/>
    <property type="match status" value="1"/>
</dbReference>
<dbReference type="InterPro" id="IPR017459">
    <property type="entry name" value="Glycosyl_Trfase_fam3_N_dom"/>
</dbReference>
<accession>A0A841REQ8</accession>
<dbReference type="InterPro" id="IPR036566">
    <property type="entry name" value="PYNP-like_C_sf"/>
</dbReference>
<dbReference type="Gene3D" id="1.20.970.10">
    <property type="entry name" value="Transferase, Pyrimidine Nucleoside Phosphorylase, Chain C"/>
    <property type="match status" value="1"/>
</dbReference>
<dbReference type="SUPFAM" id="SSF47648">
    <property type="entry name" value="Nucleoside phosphorylase/phosphoribosyltransferase N-terminal domain"/>
    <property type="match status" value="1"/>
</dbReference>
<keyword evidence="4 8" id="KW-0328">Glycosyltransferase</keyword>
<dbReference type="EC" id="2.4.2.4" evidence="3"/>
<dbReference type="GO" id="GO:0004645">
    <property type="term" value="F:1,4-alpha-oligoglucan phosphorylase activity"/>
    <property type="evidence" value="ECO:0007669"/>
    <property type="project" value="InterPro"/>
</dbReference>
<protein>
    <recommendedName>
        <fullName evidence="3">thymidine phosphorylase</fullName>
        <ecNumber evidence="3">2.4.2.4</ecNumber>
    </recommendedName>
</protein>
<dbReference type="FunFam" id="3.40.1030.10:FF:000003">
    <property type="entry name" value="Pyrimidine-nucleoside phosphorylase"/>
    <property type="match status" value="1"/>
</dbReference>
<proteinExistence type="inferred from homology"/>
<dbReference type="GO" id="GO:0005829">
    <property type="term" value="C:cytosol"/>
    <property type="evidence" value="ECO:0007669"/>
    <property type="project" value="TreeGrafter"/>
</dbReference>
<sequence length="436" mass="47162">MRAVDIIMKKRMGGELTKEEIHFLITGYVDGSIPEYQISAWLMAVYFKGMTFEETGYLTREMIASGEVLDLEGIPGPLVDKHSTGGVGDKVSIILAPLAAACGVRVPMMSGRALGHTGGTLDKLDTIPGFTTEIDIKQFRSNLMGSGMAMTGQSKEVVPADKKMYALRDVTATVESVPLITASILSKKFAEGAQSLVFDVKCGSGAFMKNMEEAETLATSLVETGRSLGRKVVAVITRMDEPLGHMVGNFLEIEESIDCLKGKGPDDLMDVTYRLTAWMLVAGGICSDIDSALAMCREKIESGEAWEKFLLNVKEQGGDPEALQKGYGTFRSAYAVELKAETDGYVQEIDAFETGMTGVMIGVGRNKTTDNVLPYVGIELKKKCGDEVKAGDVLCVIYTEDEGKNADALAKMNAAYKIGPDPYVKKDMILKEIKAI</sequence>